<dbReference type="AlphaFoldDB" id="A0A8J5IBM8"/>
<dbReference type="Proteomes" id="UP000709295">
    <property type="component" value="Unassembled WGS sequence"/>
</dbReference>
<dbReference type="EMBL" id="JAENGY010003609">
    <property type="protein sequence ID" value="KAG6941517.1"/>
    <property type="molecule type" value="Genomic_DNA"/>
</dbReference>
<proteinExistence type="predicted"/>
<organism evidence="1 2">
    <name type="scientific">Phytophthora aleatoria</name>
    <dbReference type="NCBI Taxonomy" id="2496075"/>
    <lineage>
        <taxon>Eukaryota</taxon>
        <taxon>Sar</taxon>
        <taxon>Stramenopiles</taxon>
        <taxon>Oomycota</taxon>
        <taxon>Peronosporomycetes</taxon>
        <taxon>Peronosporales</taxon>
        <taxon>Peronosporaceae</taxon>
        <taxon>Phytophthora</taxon>
    </lineage>
</organism>
<comment type="caution">
    <text evidence="1">The sequence shown here is derived from an EMBL/GenBank/DDBJ whole genome shotgun (WGS) entry which is preliminary data.</text>
</comment>
<sequence>MALCKTDSDPFRNDQLRRLFEVSPPSVSEERLARASLDYMVSALAVQLNQHLWNHTSVELSRTLGHEFINGFNYEIMATFRCNHDIQVLLGGSDVADRIHYRSKYITYQQKQLDSQTYNMPNRQEIAGPLAALYLYRGSCCYSSGVCASLPLGDAVRQLSMTGYVCTLVNASDDVQKSKYRAVSNLDDYVFRPKTLEAGCLYEFTMWYFKKKSDSATSSRLRFLVDHPLCNTHRLGERYVEVVPVIQGFLDAIG</sequence>
<accession>A0A8J5IBM8</accession>
<evidence type="ECO:0000313" key="1">
    <source>
        <dbReference type="EMBL" id="KAG6941517.1"/>
    </source>
</evidence>
<evidence type="ECO:0000313" key="2">
    <source>
        <dbReference type="Proteomes" id="UP000709295"/>
    </source>
</evidence>
<protein>
    <submittedName>
        <fullName evidence="1">Uncharacterized protein</fullName>
    </submittedName>
</protein>
<gene>
    <name evidence="1" type="ORF">JG688_00018629</name>
</gene>
<reference evidence="1" key="1">
    <citation type="submission" date="2021-01" db="EMBL/GenBank/DDBJ databases">
        <title>Phytophthora aleatoria, a newly-described species from Pinus radiata is distinct from Phytophthora cactorum isolates based on comparative genomics.</title>
        <authorList>
            <person name="Mcdougal R."/>
            <person name="Panda P."/>
            <person name="Williams N."/>
            <person name="Studholme D.J."/>
        </authorList>
    </citation>
    <scope>NUCLEOTIDE SEQUENCE</scope>
    <source>
        <strain evidence="1">NZFS 4037</strain>
    </source>
</reference>
<name>A0A8J5IBM8_9STRA</name>
<keyword evidence="2" id="KW-1185">Reference proteome</keyword>